<protein>
    <submittedName>
        <fullName evidence="1">Uncharacterized protein</fullName>
    </submittedName>
</protein>
<dbReference type="EMBL" id="FXTY01000008">
    <property type="protein sequence ID" value="SMP32272.1"/>
    <property type="molecule type" value="Genomic_DNA"/>
</dbReference>
<gene>
    <name evidence="1" type="ORF">SAMN06265373_108154</name>
</gene>
<reference evidence="1 2" key="1">
    <citation type="submission" date="2017-05" db="EMBL/GenBank/DDBJ databases">
        <authorList>
            <person name="Varghese N."/>
            <person name="Submissions S."/>
        </authorList>
    </citation>
    <scope>NUCLEOTIDE SEQUENCE [LARGE SCALE GENOMIC DNA]</scope>
    <source>
        <strain evidence="1 2">DSM 29734</strain>
    </source>
</reference>
<comment type="caution">
    <text evidence="1">The sequence shown here is derived from an EMBL/GenBank/DDBJ whole genome shotgun (WGS) entry which is preliminary data.</text>
</comment>
<accession>A0ABY1PDT7</accession>
<sequence length="250" mass="28651">MTPQLIKFIKKDDLKFYRQGSFRVGTNIIYGQTEAARSEAASIRFTDKEEGLGKDIYLDTHLNNQTIGGVEFQDVLIDGGVELVTSSNNLVFCASIGPYDKSHHEKMLHGCELPDGSYYPGDTDLTHYIVMDGSKLIKALYHALKKHPTWTTDSPPRQSIFAKRVEYIGRVRTHKNVPTGHNSNTQESAEDRFWRINFCKPKQFRPEHEYRIVFRPKSPHPVPDEQDYVDVKSFGLKRVINWNLSGSYRG</sequence>
<name>A0ABY1PDT7_9RHOB</name>
<organism evidence="1 2">
    <name type="scientific">Shimia sagamensis</name>
    <dbReference type="NCBI Taxonomy" id="1566352"/>
    <lineage>
        <taxon>Bacteria</taxon>
        <taxon>Pseudomonadati</taxon>
        <taxon>Pseudomonadota</taxon>
        <taxon>Alphaproteobacteria</taxon>
        <taxon>Rhodobacterales</taxon>
        <taxon>Roseobacteraceae</taxon>
    </lineage>
</organism>
<proteinExistence type="predicted"/>
<dbReference type="Proteomes" id="UP001157961">
    <property type="component" value="Unassembled WGS sequence"/>
</dbReference>
<evidence type="ECO:0000313" key="2">
    <source>
        <dbReference type="Proteomes" id="UP001157961"/>
    </source>
</evidence>
<dbReference type="RefSeq" id="WP_283427453.1">
    <property type="nucleotide sequence ID" value="NZ_FXTY01000008.1"/>
</dbReference>
<keyword evidence="2" id="KW-1185">Reference proteome</keyword>
<evidence type="ECO:0000313" key="1">
    <source>
        <dbReference type="EMBL" id="SMP32272.1"/>
    </source>
</evidence>